<evidence type="ECO:0000313" key="2">
    <source>
        <dbReference type="EMBL" id="CAG5011435.1"/>
    </source>
</evidence>
<feature type="chain" id="PRO_5035792127" evidence="1">
    <location>
        <begin position="22"/>
        <end position="180"/>
    </location>
</feature>
<evidence type="ECO:0000313" key="3">
    <source>
        <dbReference type="Proteomes" id="UP000691718"/>
    </source>
</evidence>
<feature type="signal peptide" evidence="1">
    <location>
        <begin position="1"/>
        <end position="21"/>
    </location>
</feature>
<keyword evidence="1" id="KW-0732">Signal</keyword>
<dbReference type="AlphaFoldDB" id="A0A8S3XAT0"/>
<dbReference type="OrthoDB" id="7116894at2759"/>
<accession>A0A8S3XAT0</accession>
<organism evidence="2 3">
    <name type="scientific">Parnassius apollo</name>
    <name type="common">Apollo butterfly</name>
    <name type="synonym">Papilio apollo</name>
    <dbReference type="NCBI Taxonomy" id="110799"/>
    <lineage>
        <taxon>Eukaryota</taxon>
        <taxon>Metazoa</taxon>
        <taxon>Ecdysozoa</taxon>
        <taxon>Arthropoda</taxon>
        <taxon>Hexapoda</taxon>
        <taxon>Insecta</taxon>
        <taxon>Pterygota</taxon>
        <taxon>Neoptera</taxon>
        <taxon>Endopterygota</taxon>
        <taxon>Lepidoptera</taxon>
        <taxon>Glossata</taxon>
        <taxon>Ditrysia</taxon>
        <taxon>Papilionoidea</taxon>
        <taxon>Papilionidae</taxon>
        <taxon>Parnassiinae</taxon>
        <taxon>Parnassini</taxon>
        <taxon>Parnassius</taxon>
        <taxon>Parnassius</taxon>
    </lineage>
</organism>
<sequence>MCAWCPNVYIIILMCAGLTDNLKVIFERVRFTYQNDEYVQYAFVNVSRYERRGDYYLNYEFITKQPITNNLMIHLLYYEFISFRYERSFIDFHYNLCDFLNDPLIGMEFKKRGLECPVKPGKLYSFTNFTIRMDDFPNVFSHEKGLLKTKLHLDDSNNTRISEIDIYLSLKNKDKGKKRN</sequence>
<protein>
    <submittedName>
        <fullName evidence="2">(apollo) hypothetical protein</fullName>
    </submittedName>
</protein>
<proteinExistence type="predicted"/>
<evidence type="ECO:0000256" key="1">
    <source>
        <dbReference type="SAM" id="SignalP"/>
    </source>
</evidence>
<gene>
    <name evidence="2" type="ORF">PAPOLLO_LOCUS15590</name>
</gene>
<comment type="caution">
    <text evidence="2">The sequence shown here is derived from an EMBL/GenBank/DDBJ whole genome shotgun (WGS) entry which is preliminary data.</text>
</comment>
<dbReference type="PANTHER" id="PTHR20898">
    <property type="entry name" value="DAEDALUS ON 3-RELATED-RELATED"/>
    <property type="match status" value="1"/>
</dbReference>
<reference evidence="2" key="1">
    <citation type="submission" date="2021-04" db="EMBL/GenBank/DDBJ databases">
        <authorList>
            <person name="Tunstrom K."/>
        </authorList>
    </citation>
    <scope>NUCLEOTIDE SEQUENCE</scope>
</reference>
<keyword evidence="3" id="KW-1185">Reference proteome</keyword>
<name>A0A8S3XAT0_PARAO</name>
<dbReference type="Proteomes" id="UP000691718">
    <property type="component" value="Unassembled WGS sequence"/>
</dbReference>
<dbReference type="EMBL" id="CAJQZP010001037">
    <property type="protein sequence ID" value="CAG5011435.1"/>
    <property type="molecule type" value="Genomic_DNA"/>
</dbReference>